<proteinExistence type="predicted"/>
<gene>
    <name evidence="2" type="ORF">K0M31_019416</name>
</gene>
<evidence type="ECO:0000256" key="1">
    <source>
        <dbReference type="SAM" id="MobiDB-lite"/>
    </source>
</evidence>
<accession>A0AA40G282</accession>
<reference evidence="2" key="1">
    <citation type="submission" date="2021-10" db="EMBL/GenBank/DDBJ databases">
        <title>Melipona bicolor Genome sequencing and assembly.</title>
        <authorList>
            <person name="Araujo N.S."/>
            <person name="Arias M.C."/>
        </authorList>
    </citation>
    <scope>NUCLEOTIDE SEQUENCE</scope>
    <source>
        <strain evidence="2">USP_2M_L1-L4_2017</strain>
        <tissue evidence="2">Whole body</tissue>
    </source>
</reference>
<sequence>MKTLPQATVAAAWLVEIKRRFTFWDQCRHVCPTYTYKSTVVVGVPDLETVDRGYSSEHDRAVPGMPEASGLPGTPYTSADITKDVEMVSLLLPGSENLDEKSIPLSKLAGDHSFPLAGLNLLETTPTEIVVKLPGTKNLAEKRIPDPVLQKLYQRYQVD</sequence>
<evidence type="ECO:0000313" key="2">
    <source>
        <dbReference type="EMBL" id="KAK1129701.1"/>
    </source>
</evidence>
<dbReference type="EMBL" id="JAHYIQ010000008">
    <property type="protein sequence ID" value="KAK1129701.1"/>
    <property type="molecule type" value="Genomic_DNA"/>
</dbReference>
<evidence type="ECO:0000313" key="3">
    <source>
        <dbReference type="Proteomes" id="UP001177670"/>
    </source>
</evidence>
<name>A0AA40G282_9HYME</name>
<keyword evidence="3" id="KW-1185">Reference proteome</keyword>
<protein>
    <submittedName>
        <fullName evidence="2">Uncharacterized protein</fullName>
    </submittedName>
</protein>
<feature type="region of interest" description="Disordered" evidence="1">
    <location>
        <begin position="55"/>
        <end position="75"/>
    </location>
</feature>
<dbReference type="Proteomes" id="UP001177670">
    <property type="component" value="Unassembled WGS sequence"/>
</dbReference>
<comment type="caution">
    <text evidence="2">The sequence shown here is derived from an EMBL/GenBank/DDBJ whole genome shotgun (WGS) entry which is preliminary data.</text>
</comment>
<dbReference type="AlphaFoldDB" id="A0AA40G282"/>
<organism evidence="2 3">
    <name type="scientific">Melipona bicolor</name>
    <dbReference type="NCBI Taxonomy" id="60889"/>
    <lineage>
        <taxon>Eukaryota</taxon>
        <taxon>Metazoa</taxon>
        <taxon>Ecdysozoa</taxon>
        <taxon>Arthropoda</taxon>
        <taxon>Hexapoda</taxon>
        <taxon>Insecta</taxon>
        <taxon>Pterygota</taxon>
        <taxon>Neoptera</taxon>
        <taxon>Endopterygota</taxon>
        <taxon>Hymenoptera</taxon>
        <taxon>Apocrita</taxon>
        <taxon>Aculeata</taxon>
        <taxon>Apoidea</taxon>
        <taxon>Anthophila</taxon>
        <taxon>Apidae</taxon>
        <taxon>Melipona</taxon>
    </lineage>
</organism>